<dbReference type="Gene3D" id="1.25.40.10">
    <property type="entry name" value="Tetratricopeptide repeat domain"/>
    <property type="match status" value="6"/>
</dbReference>
<dbReference type="InterPro" id="IPR011990">
    <property type="entry name" value="TPR-like_helical_dom_sf"/>
</dbReference>
<evidence type="ECO:0000313" key="4">
    <source>
        <dbReference type="EMBL" id="JAT40183.1"/>
    </source>
</evidence>
<feature type="repeat" description="PPR" evidence="2">
    <location>
        <begin position="332"/>
        <end position="366"/>
    </location>
</feature>
<feature type="repeat" description="PPR" evidence="2">
    <location>
        <begin position="506"/>
        <end position="541"/>
    </location>
</feature>
<organism evidence="4">
    <name type="scientific">Anthurium amnicola</name>
    <dbReference type="NCBI Taxonomy" id="1678845"/>
    <lineage>
        <taxon>Eukaryota</taxon>
        <taxon>Viridiplantae</taxon>
        <taxon>Streptophyta</taxon>
        <taxon>Embryophyta</taxon>
        <taxon>Tracheophyta</taxon>
        <taxon>Spermatophyta</taxon>
        <taxon>Magnoliopsida</taxon>
        <taxon>Liliopsida</taxon>
        <taxon>Araceae</taxon>
        <taxon>Pothoideae</taxon>
        <taxon>Potheae</taxon>
        <taxon>Anthurium</taxon>
    </lineage>
</organism>
<feature type="repeat" description="PPR" evidence="2">
    <location>
        <begin position="402"/>
        <end position="436"/>
    </location>
</feature>
<feature type="compositionally biased region" description="Low complexity" evidence="3">
    <location>
        <begin position="75"/>
        <end position="84"/>
    </location>
</feature>
<reference evidence="4" key="1">
    <citation type="submission" date="2015-07" db="EMBL/GenBank/DDBJ databases">
        <title>Transcriptome Assembly of Anthurium amnicola.</title>
        <authorList>
            <person name="Suzuki J."/>
        </authorList>
    </citation>
    <scope>NUCLEOTIDE SEQUENCE</scope>
</reference>
<feature type="repeat" description="PPR" evidence="2">
    <location>
        <begin position="648"/>
        <end position="682"/>
    </location>
</feature>
<feature type="repeat" description="PPR" evidence="2">
    <location>
        <begin position="262"/>
        <end position="296"/>
    </location>
</feature>
<evidence type="ECO:0000256" key="2">
    <source>
        <dbReference type="PROSITE-ProRule" id="PRU00708"/>
    </source>
</evidence>
<feature type="repeat" description="PPR" evidence="2">
    <location>
        <begin position="297"/>
        <end position="331"/>
    </location>
</feature>
<dbReference type="Pfam" id="PF13041">
    <property type="entry name" value="PPR_2"/>
    <property type="match status" value="3"/>
</dbReference>
<dbReference type="PANTHER" id="PTHR47932">
    <property type="entry name" value="ATPASE EXPRESSION PROTEIN 3"/>
    <property type="match status" value="1"/>
</dbReference>
<feature type="repeat" description="PPR" evidence="2">
    <location>
        <begin position="227"/>
        <end position="261"/>
    </location>
</feature>
<evidence type="ECO:0000256" key="1">
    <source>
        <dbReference type="ARBA" id="ARBA00022737"/>
    </source>
</evidence>
<dbReference type="AlphaFoldDB" id="A0A1D1XCN3"/>
<dbReference type="EMBL" id="GDJX01027753">
    <property type="protein sequence ID" value="JAT40183.1"/>
    <property type="molecule type" value="Transcribed_RNA"/>
</dbReference>
<dbReference type="NCBIfam" id="TIGR00756">
    <property type="entry name" value="PPR"/>
    <property type="match status" value="9"/>
</dbReference>
<dbReference type="PANTHER" id="PTHR47932:SF10">
    <property type="entry name" value="OS07G0179000 PROTEIN"/>
    <property type="match status" value="1"/>
</dbReference>
<proteinExistence type="predicted"/>
<feature type="repeat" description="PPR" evidence="2">
    <location>
        <begin position="367"/>
        <end position="401"/>
    </location>
</feature>
<gene>
    <name evidence="4" type="primary">At4g20740</name>
    <name evidence="4" type="ORF">g.16905</name>
</gene>
<sequence>MTSKSPASPAAAAKKFFYFGHRRPSRNRPVVHGGIFTNRTVLPSPVSSPRGRHPSYPAVDFRDWDPDPPPPPATTTPTTFSSSSAAARSLSPLARYVCDSIRRHGQRWCPAIVSDLNKLRRLTPDLVAEVLKVQSDPVLSSRFFHWAGKQKGYRHTFAAYNALAHCLGRSGRHRAADQVVEVMDAQGRPPSEKQFEILVRMHADAGRGLRVHHVFDKMRNKFKLKPRVFLYNRIMEALVRTGHLDLALSVYRDFKEDGLKEESVTFMVLAKGLCKGGRVDDALELLGHMREELCQPDVFAYTAMLKVMIGEGQLDGCLRLWEEMGKDQVEADMMAYTLLVKGLCKGGRVGKGLELFREMKRKGLLVDRAVYGALVDGLVAEGKVGAGCELLKEMVRDGYRADLAIYDSLISGLCGVGKVETAWKLFQITMKEDLVPGFKTVNPLLVSYTKAGQMEKMLGFVDLMGNLGLPVTDHLNDFLSLFIGKREQTLKALEVFETLKVKGFCSVSMYNVLIKGLHRIKEVKRALSLFQEMMVCKDYKPDSLTYSNIIPCFIDNEDITEACSCYNKTKEMSCTPSIEAYCSLVKALCKGGEINAALTLVKDCLANVTNGPMEFKYTLTVLHACKSGDPEKVVAVLDEMMEQGIPLEEVVYCAIINGFVKYASSEEARKVFAIMRKRNLLTDANCIIYDDMLNEHLKRTTAGLMLSGLKFFGLESKLKLTSSLTYPR</sequence>
<protein>
    <submittedName>
        <fullName evidence="4">Pentatricopeptide repeat-containing protein At4g20740</fullName>
    </submittedName>
</protein>
<name>A0A1D1XCN3_9ARAE</name>
<dbReference type="GO" id="GO:0003729">
    <property type="term" value="F:mRNA binding"/>
    <property type="evidence" value="ECO:0007669"/>
    <property type="project" value="TreeGrafter"/>
</dbReference>
<feature type="repeat" description="PPR" evidence="2">
    <location>
        <begin position="156"/>
        <end position="190"/>
    </location>
</feature>
<dbReference type="Pfam" id="PF01535">
    <property type="entry name" value="PPR"/>
    <property type="match status" value="7"/>
</dbReference>
<dbReference type="PROSITE" id="PS51375">
    <property type="entry name" value="PPR"/>
    <property type="match status" value="9"/>
</dbReference>
<dbReference type="InterPro" id="IPR002885">
    <property type="entry name" value="PPR_rpt"/>
</dbReference>
<feature type="region of interest" description="Disordered" evidence="3">
    <location>
        <begin position="23"/>
        <end position="84"/>
    </location>
</feature>
<keyword evidence="1" id="KW-0677">Repeat</keyword>
<evidence type="ECO:0000256" key="3">
    <source>
        <dbReference type="SAM" id="MobiDB-lite"/>
    </source>
</evidence>
<accession>A0A1D1XCN3</accession>
<feature type="compositionally biased region" description="Polar residues" evidence="3">
    <location>
        <begin position="37"/>
        <end position="47"/>
    </location>
</feature>